<gene>
    <name evidence="1" type="ORF">P168DRAFT_306364</name>
</gene>
<name>A0A2I1CX35_ASPC2</name>
<dbReference type="EMBL" id="MSFM01000010">
    <property type="protein sequence ID" value="PKY02182.1"/>
    <property type="molecule type" value="Genomic_DNA"/>
</dbReference>
<dbReference type="Proteomes" id="UP000234254">
    <property type="component" value="Unassembled WGS sequence"/>
</dbReference>
<evidence type="ECO:0000313" key="2">
    <source>
        <dbReference type="Proteomes" id="UP000234254"/>
    </source>
</evidence>
<dbReference type="AlphaFoldDB" id="A0A2I1CX35"/>
<dbReference type="VEuPathDB" id="FungiDB:P168DRAFT_306364"/>
<dbReference type="GeneID" id="36546542"/>
<dbReference type="RefSeq" id="XP_024690776.1">
    <property type="nucleotide sequence ID" value="XM_024839018.1"/>
</dbReference>
<proteinExistence type="predicted"/>
<comment type="caution">
    <text evidence="1">The sequence shown here is derived from an EMBL/GenBank/DDBJ whole genome shotgun (WGS) entry which is preliminary data.</text>
</comment>
<accession>A0A2I1CX35</accession>
<sequence>MYNYAVYTPIERPDLWEALDDAEHPLNVVWPEFLDHDVAYARYCGVLSRLGPLARFQFAFVHVGPQGQEVIAGHGRSIPFFWPELETVGTTGWRPEVLDSLPAQGYSAILTTGVQQSQGDGPAPNALSALSVTVQPDYRRTGLAELIIDTMKRAALLEGFSILVAPLRPTQKSRFPDVPMEQYLHWTTESGLPLDPWLRKHVRLGGQVAKIATRSMVVSGTREEWKSWVGIDMHLEMQRAPDRGKMKSFPVPIPGGLVPVEYQPENEVGVYVEPNIWIYYRLQ</sequence>
<reference evidence="1" key="1">
    <citation type="submission" date="2016-12" db="EMBL/GenBank/DDBJ databases">
        <title>The genomes of Aspergillus section Nigri reveals drivers in fungal speciation.</title>
        <authorList>
            <consortium name="DOE Joint Genome Institute"/>
            <person name="Vesth T.C."/>
            <person name="Nybo J."/>
            <person name="Theobald S."/>
            <person name="Brandl J."/>
            <person name="Frisvad J.C."/>
            <person name="Nielsen K.F."/>
            <person name="Lyhne E.K."/>
            <person name="Kogle M.E."/>
            <person name="Kuo A."/>
            <person name="Riley R."/>
            <person name="Clum A."/>
            <person name="Nolan M."/>
            <person name="Lipzen A."/>
            <person name="Salamov A."/>
            <person name="Henrissat B."/>
            <person name="Wiebenga A."/>
            <person name="De vries R.P."/>
            <person name="Grigoriev I.V."/>
            <person name="Mortensen U.H."/>
            <person name="Andersen M.R."/>
            <person name="Baker S.E."/>
        </authorList>
    </citation>
    <scope>NUCLEOTIDE SEQUENCE</scope>
    <source>
        <strain evidence="1">IBT 28561</strain>
    </source>
</reference>
<organism evidence="1 2">
    <name type="scientific">Aspergillus campestris (strain IBT 28561)</name>
    <dbReference type="NCBI Taxonomy" id="1392248"/>
    <lineage>
        <taxon>Eukaryota</taxon>
        <taxon>Fungi</taxon>
        <taxon>Dikarya</taxon>
        <taxon>Ascomycota</taxon>
        <taxon>Pezizomycotina</taxon>
        <taxon>Eurotiomycetes</taxon>
        <taxon>Eurotiomycetidae</taxon>
        <taxon>Eurotiales</taxon>
        <taxon>Aspergillaceae</taxon>
        <taxon>Aspergillus</taxon>
        <taxon>Aspergillus subgen. Circumdati</taxon>
    </lineage>
</organism>
<dbReference type="Gene3D" id="3.40.630.30">
    <property type="match status" value="1"/>
</dbReference>
<protein>
    <submittedName>
        <fullName evidence="1">Uncharacterized protein</fullName>
    </submittedName>
</protein>
<dbReference type="OrthoDB" id="5333917at2759"/>
<keyword evidence="2" id="KW-1185">Reference proteome</keyword>
<evidence type="ECO:0000313" key="1">
    <source>
        <dbReference type="EMBL" id="PKY02182.1"/>
    </source>
</evidence>